<proteinExistence type="inferred from homology"/>
<dbReference type="SUPFAM" id="SSF56519">
    <property type="entry name" value="Penicillin binding protein dimerisation domain"/>
    <property type="match status" value="1"/>
</dbReference>
<evidence type="ECO:0000256" key="4">
    <source>
        <dbReference type="ARBA" id="ARBA00012865"/>
    </source>
</evidence>
<dbReference type="Pfam" id="PF05223">
    <property type="entry name" value="MecA_N"/>
    <property type="match status" value="1"/>
</dbReference>
<dbReference type="InterPro" id="IPR036138">
    <property type="entry name" value="PBP_dimer_sf"/>
</dbReference>
<dbReference type="PANTHER" id="PTHR30627">
    <property type="entry name" value="PEPTIDOGLYCAN D,D-TRANSPEPTIDASE"/>
    <property type="match status" value="1"/>
</dbReference>
<dbReference type="InterPro" id="IPR001460">
    <property type="entry name" value="PCN-bd_Tpept"/>
</dbReference>
<dbReference type="GO" id="GO:0008800">
    <property type="term" value="F:beta-lactamase activity"/>
    <property type="evidence" value="ECO:0007669"/>
    <property type="project" value="UniProtKB-UniRule"/>
</dbReference>
<dbReference type="RefSeq" id="WP_239072867.1">
    <property type="nucleotide sequence ID" value="NZ_BAABFI010000001.1"/>
</dbReference>
<evidence type="ECO:0000256" key="6">
    <source>
        <dbReference type="ARBA" id="ARBA00022801"/>
    </source>
</evidence>
<name>A0A7Y9FFY6_9CELL</name>
<dbReference type="GO" id="GO:0008658">
    <property type="term" value="F:penicillin binding"/>
    <property type="evidence" value="ECO:0007669"/>
    <property type="project" value="InterPro"/>
</dbReference>
<dbReference type="InterPro" id="IPR050515">
    <property type="entry name" value="Beta-lactam/transpept"/>
</dbReference>
<feature type="region of interest" description="Disordered" evidence="10">
    <location>
        <begin position="1"/>
        <end position="20"/>
    </location>
</feature>
<dbReference type="SUPFAM" id="SSF56601">
    <property type="entry name" value="beta-lactamase/transpeptidase-like"/>
    <property type="match status" value="1"/>
</dbReference>
<comment type="caution">
    <text evidence="15">The sequence shown here is derived from an EMBL/GenBank/DDBJ whole genome shotgun (WGS) entry which is preliminary data.</text>
</comment>
<feature type="compositionally biased region" description="Polar residues" evidence="10">
    <location>
        <begin position="576"/>
        <end position="586"/>
    </location>
</feature>
<evidence type="ECO:0000313" key="14">
    <source>
        <dbReference type="EMBL" id="GIG32651.1"/>
    </source>
</evidence>
<dbReference type="Gene3D" id="3.90.1310.10">
    <property type="entry name" value="Penicillin-binding protein 2a (Domain 2)"/>
    <property type="match status" value="1"/>
</dbReference>
<evidence type="ECO:0000313" key="15">
    <source>
        <dbReference type="EMBL" id="NYD86458.1"/>
    </source>
</evidence>
<reference evidence="14 17" key="2">
    <citation type="submission" date="2021-01" db="EMBL/GenBank/DDBJ databases">
        <title>Whole genome shotgun sequence of Cellulomonas oligotrophica NBRC 109435.</title>
        <authorList>
            <person name="Komaki H."/>
            <person name="Tamura T."/>
        </authorList>
    </citation>
    <scope>NUCLEOTIDE SEQUENCE [LARGE SCALE GENOMIC DNA]</scope>
    <source>
        <strain evidence="14 17">NBRC 109435</strain>
    </source>
</reference>
<protein>
    <recommendedName>
        <fullName evidence="4 9">Beta-lactamase</fullName>
        <ecNumber evidence="4 9">3.5.2.6</ecNumber>
    </recommendedName>
</protein>
<feature type="domain" description="Penicillin-binding protein dimerisation" evidence="12">
    <location>
        <begin position="172"/>
        <end position="339"/>
    </location>
</feature>
<dbReference type="PROSITE" id="PS00337">
    <property type="entry name" value="BETA_LACTAMASE_D"/>
    <property type="match status" value="1"/>
</dbReference>
<accession>A0A7Y9FFY6</accession>
<evidence type="ECO:0000256" key="10">
    <source>
        <dbReference type="SAM" id="MobiDB-lite"/>
    </source>
</evidence>
<dbReference type="EMBL" id="BONN01000004">
    <property type="protein sequence ID" value="GIG32651.1"/>
    <property type="molecule type" value="Genomic_DNA"/>
</dbReference>
<comment type="similarity">
    <text evidence="3 9">Belongs to the class-D beta-lactamase family.</text>
</comment>
<evidence type="ECO:0000313" key="17">
    <source>
        <dbReference type="Proteomes" id="UP000618382"/>
    </source>
</evidence>
<dbReference type="AlphaFoldDB" id="A0A7Y9FFY6"/>
<keyword evidence="15" id="KW-0132">Cell division</keyword>
<dbReference type="PANTHER" id="PTHR30627:SF24">
    <property type="entry name" value="PENICILLIN-BINDING PROTEIN 4B"/>
    <property type="match status" value="1"/>
</dbReference>
<evidence type="ECO:0000256" key="7">
    <source>
        <dbReference type="ARBA" id="ARBA00023136"/>
    </source>
</evidence>
<evidence type="ECO:0000256" key="1">
    <source>
        <dbReference type="ARBA" id="ARBA00004370"/>
    </source>
</evidence>
<evidence type="ECO:0000256" key="2">
    <source>
        <dbReference type="ARBA" id="ARBA00007171"/>
    </source>
</evidence>
<comment type="catalytic activity">
    <reaction evidence="9">
        <text>a beta-lactam + H2O = a substituted beta-amino acid</text>
        <dbReference type="Rhea" id="RHEA:20401"/>
        <dbReference type="ChEBI" id="CHEBI:15377"/>
        <dbReference type="ChEBI" id="CHEBI:35627"/>
        <dbReference type="ChEBI" id="CHEBI:140347"/>
        <dbReference type="EC" id="3.5.2.6"/>
    </reaction>
</comment>
<dbReference type="GO" id="GO:0046677">
    <property type="term" value="P:response to antibiotic"/>
    <property type="evidence" value="ECO:0007669"/>
    <property type="project" value="UniProtKB-UniRule"/>
</dbReference>
<dbReference type="GO" id="GO:0051301">
    <property type="term" value="P:cell division"/>
    <property type="evidence" value="ECO:0007669"/>
    <property type="project" value="UniProtKB-KW"/>
</dbReference>
<evidence type="ECO:0000259" key="11">
    <source>
        <dbReference type="Pfam" id="PF00905"/>
    </source>
</evidence>
<evidence type="ECO:0000256" key="8">
    <source>
        <dbReference type="ARBA" id="ARBA00023251"/>
    </source>
</evidence>
<keyword evidence="5" id="KW-0732">Signal</keyword>
<feature type="region of interest" description="Disordered" evidence="10">
    <location>
        <begin position="559"/>
        <end position="587"/>
    </location>
</feature>
<feature type="compositionally biased region" description="Basic and acidic residues" evidence="10">
    <location>
        <begin position="1"/>
        <end position="18"/>
    </location>
</feature>
<dbReference type="GO" id="GO:0005886">
    <property type="term" value="C:plasma membrane"/>
    <property type="evidence" value="ECO:0007669"/>
    <property type="project" value="TreeGrafter"/>
</dbReference>
<feature type="domain" description="NTF2-like N-terminal transpeptidase" evidence="13">
    <location>
        <begin position="52"/>
        <end position="164"/>
    </location>
</feature>
<dbReference type="GO" id="GO:0017001">
    <property type="term" value="P:antibiotic catabolic process"/>
    <property type="evidence" value="ECO:0007669"/>
    <property type="project" value="InterPro"/>
</dbReference>
<dbReference type="Pfam" id="PF03717">
    <property type="entry name" value="PBP_dimer"/>
    <property type="match status" value="1"/>
</dbReference>
<feature type="domain" description="Penicillin-binding protein transpeptidase" evidence="11">
    <location>
        <begin position="375"/>
        <end position="671"/>
    </location>
</feature>
<keyword evidence="8 9" id="KW-0046">Antibiotic resistance</keyword>
<evidence type="ECO:0000256" key="3">
    <source>
        <dbReference type="ARBA" id="ARBA00007898"/>
    </source>
</evidence>
<reference evidence="15 16" key="1">
    <citation type="submission" date="2020-07" db="EMBL/GenBank/DDBJ databases">
        <title>Sequencing the genomes of 1000 actinobacteria strains.</title>
        <authorList>
            <person name="Klenk H.-P."/>
        </authorList>
    </citation>
    <scope>NUCLEOTIDE SEQUENCE [LARGE SCALE GENOMIC DNA]</scope>
    <source>
        <strain evidence="15 16">DSM 24482</strain>
    </source>
</reference>
<dbReference type="Proteomes" id="UP000577956">
    <property type="component" value="Unassembled WGS sequence"/>
</dbReference>
<dbReference type="InterPro" id="IPR005311">
    <property type="entry name" value="PBP_dimer"/>
</dbReference>
<dbReference type="GO" id="GO:0071972">
    <property type="term" value="F:peptidoglycan L,D-transpeptidase activity"/>
    <property type="evidence" value="ECO:0007669"/>
    <property type="project" value="TreeGrafter"/>
</dbReference>
<keyword evidence="7" id="KW-0472">Membrane</keyword>
<sequence length="674" mass="67778">MRDATARATDGRAGDARRVHGPGAVRGLLVTLTVGALGTVGLTACTPDRPDPAPAVQALADALVAGQFDDVPLDARSAGADAIEARRTEVVAGLGEATAAVAAGDVTVAEEGESATAPLTVTWDLPGTDEDWSYEATANVVLDDEDVWRVVWQDALLAPDLMDGETLRLTRTTAERGRVLGADDAVVVEPRAVKRVGIDKTRVEAGQAGAAATALAQALEIDPAEYATRVEGAGEQAFVEAIVVRADDPAYDVAALAALPGVLVQDDELPLAPTRTFARPLLGTVGLATAEIVEDSAGEIAAGDLTGLSGLQRQYDDLLRGAPGVTVEAVPAEGDAVRQLFTTEPVAGGDLRLTLDVGLQERAESVLAGVAPASAIVAIRPSTGEVVAAASGAGGEGLSTATVGQYPPGSTFKVASALAYLRGGLTPDATVSCPATVTVDGRTFQNFPGYPAAASGDVPFRTAFANSCNTAFIGARDTTTPAGIVEAARSLGLDPDVSLGFPSFLGEVPADASGTALAATVIGQGQVLASPLGMATVAASVGAGRTVTPVLVVDAADGATGDDATGDATDAATGTPTQEAASTPATPLTEDEAAALRDMMRAVVTEGGATLLADVPGEPVLAKTGTAQFGTGDDLRNHVWMIAVQGDLAVSVFVAEGDYGSTTAGPLMRAFLVG</sequence>
<evidence type="ECO:0000313" key="16">
    <source>
        <dbReference type="Proteomes" id="UP000577956"/>
    </source>
</evidence>
<dbReference type="GO" id="GO:0071555">
    <property type="term" value="P:cell wall organization"/>
    <property type="evidence" value="ECO:0007669"/>
    <property type="project" value="TreeGrafter"/>
</dbReference>
<keyword evidence="15" id="KW-0131">Cell cycle</keyword>
<gene>
    <name evidence="15" type="ORF">BKA21_002007</name>
    <name evidence="14" type="ORF">Col01nite_18100</name>
</gene>
<dbReference type="EC" id="3.5.2.6" evidence="4 9"/>
<feature type="compositionally biased region" description="Low complexity" evidence="10">
    <location>
        <begin position="559"/>
        <end position="575"/>
    </location>
</feature>
<dbReference type="EMBL" id="JACCBK010000001">
    <property type="protein sequence ID" value="NYD86458.1"/>
    <property type="molecule type" value="Genomic_DNA"/>
</dbReference>
<dbReference type="Pfam" id="PF00905">
    <property type="entry name" value="Transpeptidase"/>
    <property type="match status" value="1"/>
</dbReference>
<dbReference type="InterPro" id="IPR012338">
    <property type="entry name" value="Beta-lactam/transpept-like"/>
</dbReference>
<evidence type="ECO:0000259" key="12">
    <source>
        <dbReference type="Pfam" id="PF03717"/>
    </source>
</evidence>
<evidence type="ECO:0000256" key="9">
    <source>
        <dbReference type="RuleBase" id="RU361140"/>
    </source>
</evidence>
<evidence type="ECO:0000256" key="5">
    <source>
        <dbReference type="ARBA" id="ARBA00022729"/>
    </source>
</evidence>
<dbReference type="Proteomes" id="UP000618382">
    <property type="component" value="Unassembled WGS sequence"/>
</dbReference>
<evidence type="ECO:0000259" key="13">
    <source>
        <dbReference type="Pfam" id="PF05223"/>
    </source>
</evidence>
<organism evidence="15 16">
    <name type="scientific">Cellulomonas oligotrophica</name>
    <dbReference type="NCBI Taxonomy" id="931536"/>
    <lineage>
        <taxon>Bacteria</taxon>
        <taxon>Bacillati</taxon>
        <taxon>Actinomycetota</taxon>
        <taxon>Actinomycetes</taxon>
        <taxon>Micrococcales</taxon>
        <taxon>Cellulomonadaceae</taxon>
        <taxon>Cellulomonas</taxon>
    </lineage>
</organism>
<dbReference type="InterPro" id="IPR002137">
    <property type="entry name" value="Beta-lactam_class-D_AS"/>
</dbReference>
<dbReference type="InterPro" id="IPR007887">
    <property type="entry name" value="MecA_N"/>
</dbReference>
<dbReference type="Gene3D" id="3.40.710.10">
    <property type="entry name" value="DD-peptidase/beta-lactamase superfamily"/>
    <property type="match status" value="1"/>
</dbReference>
<comment type="similarity">
    <text evidence="2">Belongs to the transpeptidase family.</text>
</comment>
<keyword evidence="17" id="KW-1185">Reference proteome</keyword>
<comment type="subcellular location">
    <subcellularLocation>
        <location evidence="1">Membrane</location>
    </subcellularLocation>
</comment>
<keyword evidence="6 9" id="KW-0378">Hydrolase</keyword>